<dbReference type="InterPro" id="IPR012187">
    <property type="entry name" value="Disulphide_bond_form_BdbC"/>
</dbReference>
<organism evidence="13 14">
    <name type="scientific">Pseudomonas nitroreducens</name>
    <dbReference type="NCBI Taxonomy" id="46680"/>
    <lineage>
        <taxon>Bacteria</taxon>
        <taxon>Pseudomonadati</taxon>
        <taxon>Pseudomonadota</taxon>
        <taxon>Gammaproteobacteria</taxon>
        <taxon>Pseudomonadales</taxon>
        <taxon>Pseudomonadaceae</taxon>
        <taxon>Pseudomonas</taxon>
    </lineage>
</organism>
<dbReference type="PANTHER" id="PTHR43469:SF1">
    <property type="entry name" value="SPBETA PROPHAGE-DERIVED DISULFIDE BOND FORMATION PROTEIN B"/>
    <property type="match status" value="1"/>
</dbReference>
<dbReference type="PIRSF" id="PIRSF036659">
    <property type="entry name" value="BdbC"/>
    <property type="match status" value="1"/>
</dbReference>
<name>A0ABS0KNZ3_PSENT</name>
<protein>
    <submittedName>
        <fullName evidence="13">Disulfide bond formation protein B</fullName>
    </submittedName>
</protein>
<evidence type="ECO:0000313" key="14">
    <source>
        <dbReference type="Proteomes" id="UP000608450"/>
    </source>
</evidence>
<feature type="transmembrane region" description="Helical" evidence="12">
    <location>
        <begin position="112"/>
        <end position="138"/>
    </location>
</feature>
<evidence type="ECO:0000256" key="8">
    <source>
        <dbReference type="ARBA" id="ARBA00023136"/>
    </source>
</evidence>
<dbReference type="PANTHER" id="PTHR43469">
    <property type="entry name" value="DISULFIDE FORMATION PROTEIN-RELATED"/>
    <property type="match status" value="1"/>
</dbReference>
<keyword evidence="3" id="KW-0813">Transport</keyword>
<dbReference type="RefSeq" id="WP_196913210.1">
    <property type="nucleotide sequence ID" value="NZ_DAMDDB010000061.1"/>
</dbReference>
<sequence>MTQTFSSRAWYLLLFAWLVALISTLAALFIGEVLGQQPCVLCWFQRVFMFPLAIQLAVACFRSDFEIWRYALPLSVIGGLFALGHSLLYAGIIPQPIQPCSATGPSCTDANMTLFGLIPLPFLALLAFILISVTLLIVRRRTTP</sequence>
<keyword evidence="11" id="KW-0676">Redox-active center</keyword>
<evidence type="ECO:0000313" key="13">
    <source>
        <dbReference type="EMBL" id="MBG6289830.1"/>
    </source>
</evidence>
<evidence type="ECO:0000256" key="10">
    <source>
        <dbReference type="ARBA" id="ARBA00023186"/>
    </source>
</evidence>
<keyword evidence="7" id="KW-0560">Oxidoreductase</keyword>
<feature type="transmembrane region" description="Helical" evidence="12">
    <location>
        <begin position="12"/>
        <end position="31"/>
    </location>
</feature>
<dbReference type="InterPro" id="IPR023380">
    <property type="entry name" value="DsbB-like_sf"/>
</dbReference>
<keyword evidence="6 12" id="KW-1133">Transmembrane helix</keyword>
<dbReference type="Gene3D" id="1.20.1550.10">
    <property type="entry name" value="DsbB-like"/>
    <property type="match status" value="1"/>
</dbReference>
<feature type="transmembrane region" description="Helical" evidence="12">
    <location>
        <begin position="43"/>
        <end position="61"/>
    </location>
</feature>
<feature type="transmembrane region" description="Helical" evidence="12">
    <location>
        <begin position="70"/>
        <end position="92"/>
    </location>
</feature>
<evidence type="ECO:0000256" key="11">
    <source>
        <dbReference type="ARBA" id="ARBA00023284"/>
    </source>
</evidence>
<evidence type="ECO:0000256" key="7">
    <source>
        <dbReference type="ARBA" id="ARBA00023002"/>
    </source>
</evidence>
<keyword evidence="8 12" id="KW-0472">Membrane</keyword>
<dbReference type="Pfam" id="PF02600">
    <property type="entry name" value="DsbB"/>
    <property type="match status" value="1"/>
</dbReference>
<evidence type="ECO:0000256" key="1">
    <source>
        <dbReference type="ARBA" id="ARBA00004141"/>
    </source>
</evidence>
<dbReference type="HAMAP" id="MF_00287">
    <property type="entry name" value="BdbC"/>
    <property type="match status" value="1"/>
</dbReference>
<evidence type="ECO:0000256" key="5">
    <source>
        <dbReference type="ARBA" id="ARBA00022982"/>
    </source>
</evidence>
<keyword evidence="10" id="KW-0143">Chaperone</keyword>
<accession>A0ABS0KNZ3</accession>
<keyword evidence="9" id="KW-1015">Disulfide bond</keyword>
<keyword evidence="5" id="KW-0249">Electron transport</keyword>
<evidence type="ECO:0000256" key="12">
    <source>
        <dbReference type="SAM" id="Phobius"/>
    </source>
</evidence>
<keyword evidence="14" id="KW-1185">Reference proteome</keyword>
<dbReference type="EMBL" id="JADTFC010000057">
    <property type="protein sequence ID" value="MBG6289830.1"/>
    <property type="molecule type" value="Genomic_DNA"/>
</dbReference>
<proteinExistence type="inferred from homology"/>
<reference evidence="13 14" key="1">
    <citation type="submission" date="2020-11" db="EMBL/GenBank/DDBJ databases">
        <title>Enhanced detection system for hospital associated transmission using whole genome sequencing surveillance.</title>
        <authorList>
            <person name="Harrison L.H."/>
            <person name="Van Tyne D."/>
            <person name="Marsh J.W."/>
            <person name="Griffith M.P."/>
            <person name="Snyder D.J."/>
            <person name="Cooper V.S."/>
            <person name="Mustapha M."/>
        </authorList>
    </citation>
    <scope>NUCLEOTIDE SEQUENCE [LARGE SCALE GENOMIC DNA]</scope>
    <source>
        <strain evidence="13 14">PSA00705</strain>
    </source>
</reference>
<dbReference type="Proteomes" id="UP000608450">
    <property type="component" value="Unassembled WGS sequence"/>
</dbReference>
<comment type="similarity">
    <text evidence="2">Belongs to the DsbB family. BdbC subfamily.</text>
</comment>
<evidence type="ECO:0000256" key="3">
    <source>
        <dbReference type="ARBA" id="ARBA00022448"/>
    </source>
</evidence>
<comment type="subcellular location">
    <subcellularLocation>
        <location evidence="1">Membrane</location>
        <topology evidence="1">Multi-pass membrane protein</topology>
    </subcellularLocation>
</comment>
<evidence type="ECO:0000256" key="6">
    <source>
        <dbReference type="ARBA" id="ARBA00022989"/>
    </source>
</evidence>
<evidence type="ECO:0000256" key="2">
    <source>
        <dbReference type="ARBA" id="ARBA00007602"/>
    </source>
</evidence>
<evidence type="ECO:0000256" key="9">
    <source>
        <dbReference type="ARBA" id="ARBA00023157"/>
    </source>
</evidence>
<evidence type="ECO:0000256" key="4">
    <source>
        <dbReference type="ARBA" id="ARBA00022692"/>
    </source>
</evidence>
<dbReference type="SUPFAM" id="SSF158442">
    <property type="entry name" value="DsbB-like"/>
    <property type="match status" value="1"/>
</dbReference>
<gene>
    <name evidence="13" type="ORF">I5I61_20445</name>
</gene>
<comment type="caution">
    <text evidence="13">The sequence shown here is derived from an EMBL/GenBank/DDBJ whole genome shotgun (WGS) entry which is preliminary data.</text>
</comment>
<dbReference type="InterPro" id="IPR003752">
    <property type="entry name" value="DiS_bond_form_DsbB/BdbC"/>
</dbReference>
<keyword evidence="4 12" id="KW-0812">Transmembrane</keyword>